<keyword evidence="6 10" id="KW-0812">Transmembrane</keyword>
<dbReference type="Pfam" id="PF13954">
    <property type="entry name" value="PapC_N"/>
    <property type="match status" value="1"/>
</dbReference>
<dbReference type="Gene3D" id="2.60.40.3110">
    <property type="match status" value="1"/>
</dbReference>
<evidence type="ECO:0000256" key="10">
    <source>
        <dbReference type="RuleBase" id="RU003884"/>
    </source>
</evidence>
<sequence>MSHNKGRRMNKIRIRHLALLISLQCLALGVSSGQAWGDDYFNPALLDDGEHSQERPDLSLYEKGPGLSPGKYKVDILVNNQKIASRDVDFFLTNDASGNAILAPCLSISALKSFGVATDKFSELTEQNGCATLNVIPAASATFIANRQQLLLSIPQSAMEQTARDAIAPDELDEGITALLLNYSYSSSLIHSLEKGRPDSESAYLNLRPGFNVGPWRLRNYSTWNRNSSGADTQSDFSSVYTYLQRDLRKLGSELVLGQSSSPADVFDSIPFTGAQVASDDDMLPDSLRGYAPVVRGIANSNAQVTIRQNGYVIYQNTVAPGAFEIDDLYPSGSSGDLSVTVKETDGSEQHFVVPYASVPVLQREGHLKYSLTGGKYRSYDEEVAETPFVQGATIYGLPRGFTAYGGIQYSKYYRALALGVGKNLGDWGAFSVDLISAQSQPFHDEAQNGRSWRMRYSKDIASTGTSLAVAGYRYNTSGFYTLQETLDSYRSDNQWNTPDRRRSRQEITLNQELGETLGSLNLSLVKEQYWDQQTQTSLGAGYSNSWHGISFGFNYSLSQNTQLLNDDSTAKNNEQIISLNVSVPLDGWMSNTWASYSLNSSKEGSAQTLGLNGSALADNNLNWGVQQSISHDGSSNATSLNADYRGTYGELNAGYSQDQTQRQINYGVSGGLVAHRHGVTLGQPLGETFALVEAPGASGTAIANQSGVKTDYRGYAIVPYASPWRRNTIALNTETLPDGADVTHAAQTVTPTRGAVVRASFDTRVGNRVLMTLLRADGHPVPFGASVANGEQNEAAIVGDEGQVYLTGIKPDALLTASWGTADNQHCSAHYHLPEKTQGSPVITVTAQCS</sequence>
<dbReference type="InterPro" id="IPR025949">
    <property type="entry name" value="PapC-like_C"/>
</dbReference>
<feature type="signal peptide" evidence="11">
    <location>
        <begin position="1"/>
        <end position="37"/>
    </location>
</feature>
<dbReference type="PANTHER" id="PTHR30451">
    <property type="entry name" value="OUTER MEMBRANE USHER PROTEIN"/>
    <property type="match status" value="1"/>
</dbReference>
<protein>
    <submittedName>
        <fullName evidence="14">Fimbrial assembly protein</fullName>
    </submittedName>
</protein>
<accession>A0A0J8VJW7</accession>
<dbReference type="EMBL" id="LFEJ01000022">
    <property type="protein sequence ID" value="KMV33471.1"/>
    <property type="molecule type" value="Genomic_DNA"/>
</dbReference>
<keyword evidence="15" id="KW-1185">Reference proteome</keyword>
<comment type="similarity">
    <text evidence="2 10">Belongs to the fimbrial export usher family.</text>
</comment>
<organism evidence="14 15">
    <name type="scientific">Franconibacter pulveris</name>
    <dbReference type="NCBI Taxonomy" id="435910"/>
    <lineage>
        <taxon>Bacteria</taxon>
        <taxon>Pseudomonadati</taxon>
        <taxon>Pseudomonadota</taxon>
        <taxon>Gammaproteobacteria</taxon>
        <taxon>Enterobacterales</taxon>
        <taxon>Enterobacteriaceae</taxon>
        <taxon>Franconibacter</taxon>
    </lineage>
</organism>
<evidence type="ECO:0000256" key="7">
    <source>
        <dbReference type="ARBA" id="ARBA00022729"/>
    </source>
</evidence>
<dbReference type="PANTHER" id="PTHR30451:SF21">
    <property type="entry name" value="FIMBRIAL USHER DOMAIN-CONTAINING PROTEIN YDET-RELATED"/>
    <property type="match status" value="1"/>
</dbReference>
<dbReference type="FunFam" id="2.60.40.3110:FF:000001">
    <property type="entry name" value="Putative fimbrial outer membrane usher"/>
    <property type="match status" value="1"/>
</dbReference>
<dbReference type="GO" id="GO:0009279">
    <property type="term" value="C:cell outer membrane"/>
    <property type="evidence" value="ECO:0007669"/>
    <property type="project" value="UniProtKB-SubCell"/>
</dbReference>
<dbReference type="Pfam" id="PF00577">
    <property type="entry name" value="Usher"/>
    <property type="match status" value="1"/>
</dbReference>
<proteinExistence type="inferred from homology"/>
<keyword evidence="4" id="KW-1134">Transmembrane beta strand</keyword>
<keyword evidence="3 10" id="KW-0813">Transport</keyword>
<evidence type="ECO:0000256" key="9">
    <source>
        <dbReference type="ARBA" id="ARBA00023237"/>
    </source>
</evidence>
<evidence type="ECO:0000313" key="15">
    <source>
        <dbReference type="Proteomes" id="UP000037315"/>
    </source>
</evidence>
<evidence type="ECO:0000256" key="11">
    <source>
        <dbReference type="SAM" id="SignalP"/>
    </source>
</evidence>
<keyword evidence="8 10" id="KW-0472">Membrane</keyword>
<dbReference type="InterPro" id="IPR000015">
    <property type="entry name" value="Fimb_usher"/>
</dbReference>
<evidence type="ECO:0000256" key="6">
    <source>
        <dbReference type="ARBA" id="ARBA00022692"/>
    </source>
</evidence>
<dbReference type="Gene3D" id="2.60.40.2070">
    <property type="match status" value="1"/>
</dbReference>
<gene>
    <name evidence="14" type="ORF">ACH50_16070</name>
</gene>
<keyword evidence="7 11" id="KW-0732">Signal</keyword>
<dbReference type="OrthoDB" id="6554712at2"/>
<dbReference type="Proteomes" id="UP000037315">
    <property type="component" value="Unassembled WGS sequence"/>
</dbReference>
<feature type="domain" description="PapC N-terminal" evidence="13">
    <location>
        <begin position="40"/>
        <end position="186"/>
    </location>
</feature>
<dbReference type="STRING" id="1121863.GCA_000621185_00320"/>
<feature type="domain" description="PapC-like C-terminal" evidence="12">
    <location>
        <begin position="771"/>
        <end position="836"/>
    </location>
</feature>
<evidence type="ECO:0000256" key="3">
    <source>
        <dbReference type="ARBA" id="ARBA00022448"/>
    </source>
</evidence>
<dbReference type="Gene3D" id="3.10.20.410">
    <property type="match status" value="1"/>
</dbReference>
<dbReference type="InterPro" id="IPR042186">
    <property type="entry name" value="FimD_plug_dom"/>
</dbReference>
<dbReference type="PROSITE" id="PS01151">
    <property type="entry name" value="FIMBRIAL_USHER"/>
    <property type="match status" value="1"/>
</dbReference>
<evidence type="ECO:0000313" key="14">
    <source>
        <dbReference type="EMBL" id="KMV33471.1"/>
    </source>
</evidence>
<evidence type="ECO:0000256" key="2">
    <source>
        <dbReference type="ARBA" id="ARBA00008064"/>
    </source>
</evidence>
<name>A0A0J8VJW7_9ENTR</name>
<dbReference type="Pfam" id="PF13953">
    <property type="entry name" value="PapC_C"/>
    <property type="match status" value="1"/>
</dbReference>
<dbReference type="InterPro" id="IPR037224">
    <property type="entry name" value="PapC_N_sf"/>
</dbReference>
<dbReference type="GO" id="GO:0009297">
    <property type="term" value="P:pilus assembly"/>
    <property type="evidence" value="ECO:0007669"/>
    <property type="project" value="InterPro"/>
</dbReference>
<evidence type="ECO:0000259" key="13">
    <source>
        <dbReference type="Pfam" id="PF13954"/>
    </source>
</evidence>
<evidence type="ECO:0000256" key="1">
    <source>
        <dbReference type="ARBA" id="ARBA00004571"/>
    </source>
</evidence>
<evidence type="ECO:0000259" key="12">
    <source>
        <dbReference type="Pfam" id="PF13953"/>
    </source>
</evidence>
<dbReference type="Gene3D" id="2.60.40.2610">
    <property type="entry name" value="Outer membrane usher protein FimD, plug domain"/>
    <property type="match status" value="1"/>
</dbReference>
<dbReference type="RefSeq" id="WP_048888367.1">
    <property type="nucleotide sequence ID" value="NZ_LFEJ01000022.1"/>
</dbReference>
<evidence type="ECO:0000256" key="5">
    <source>
        <dbReference type="ARBA" id="ARBA00022558"/>
    </source>
</evidence>
<dbReference type="SUPFAM" id="SSF141729">
    <property type="entry name" value="FimD N-terminal domain-like"/>
    <property type="match status" value="1"/>
</dbReference>
<feature type="chain" id="PRO_5005310841" evidence="11">
    <location>
        <begin position="38"/>
        <end position="851"/>
    </location>
</feature>
<evidence type="ECO:0000256" key="4">
    <source>
        <dbReference type="ARBA" id="ARBA00022452"/>
    </source>
</evidence>
<comment type="subcellular location">
    <subcellularLocation>
        <location evidence="1 10">Cell outer membrane</location>
        <topology evidence="1 10">Multi-pass membrane protein</topology>
    </subcellularLocation>
</comment>
<keyword evidence="5 10" id="KW-1029">Fimbrium biogenesis</keyword>
<dbReference type="InterPro" id="IPR018030">
    <property type="entry name" value="Fimbrial_membr_usher_CS"/>
</dbReference>
<dbReference type="AlphaFoldDB" id="A0A0J8VJW7"/>
<dbReference type="InterPro" id="IPR043142">
    <property type="entry name" value="PapC-like_C_sf"/>
</dbReference>
<keyword evidence="9 10" id="KW-0998">Cell outer membrane</keyword>
<dbReference type="InterPro" id="IPR025885">
    <property type="entry name" value="PapC_N"/>
</dbReference>
<dbReference type="PATRIC" id="fig|1656095.3.peg.2990"/>
<dbReference type="GO" id="GO:0015473">
    <property type="term" value="F:fimbrial usher porin activity"/>
    <property type="evidence" value="ECO:0007669"/>
    <property type="project" value="InterPro"/>
</dbReference>
<evidence type="ECO:0000256" key="8">
    <source>
        <dbReference type="ARBA" id="ARBA00023136"/>
    </source>
</evidence>
<comment type="caution">
    <text evidence="14">The sequence shown here is derived from an EMBL/GenBank/DDBJ whole genome shotgun (WGS) entry which is preliminary data.</text>
</comment>
<reference evidence="14 15" key="1">
    <citation type="submission" date="2015-06" db="EMBL/GenBank/DDBJ databases">
        <title>Genome sequencing of Cronobacter sp. strain DJ34 isolated from petroleum contaminated sludge of Duliajan Oil Fields, Assam, India.</title>
        <authorList>
            <person name="Pal S."/>
            <person name="Banerjee T.D."/>
            <person name="Roy A."/>
            <person name="Sar P."/>
            <person name="Kazy S.K."/>
        </authorList>
    </citation>
    <scope>NUCLEOTIDE SEQUENCE [LARGE SCALE GENOMIC DNA]</scope>
    <source>
        <strain evidence="14 15">DJ34</strain>
    </source>
</reference>
<dbReference type="FunFam" id="2.60.40.2610:FF:000001">
    <property type="entry name" value="Outer membrane fimbrial usher protein"/>
    <property type="match status" value="1"/>
</dbReference>